<feature type="region of interest" description="Disordered" evidence="2">
    <location>
        <begin position="233"/>
        <end position="263"/>
    </location>
</feature>
<dbReference type="InterPro" id="IPR019518">
    <property type="entry name" value="CtIP_N"/>
</dbReference>
<evidence type="ECO:0000256" key="2">
    <source>
        <dbReference type="SAM" id="MobiDB-lite"/>
    </source>
</evidence>
<dbReference type="CTD" id="140893"/>
<feature type="compositionally biased region" description="Pro residues" evidence="2">
    <location>
        <begin position="247"/>
        <end position="261"/>
    </location>
</feature>
<dbReference type="InterPro" id="IPR033316">
    <property type="entry name" value="RBBP8-like"/>
</dbReference>
<dbReference type="PANTHER" id="PTHR15107">
    <property type="entry name" value="RETINOBLASTOMA BINDING PROTEIN 8"/>
    <property type="match status" value="1"/>
</dbReference>
<reference evidence="4 5" key="1">
    <citation type="journal article" date="2019" name="Proc. Natl. Acad. Sci. U.S.A.">
        <title>Regulatory changes in pterin and carotenoid genes underlie balanced color polymorphisms in the wall lizard.</title>
        <authorList>
            <person name="Andrade P."/>
            <person name="Pinho C."/>
            <person name="Perez I de Lanuza G."/>
            <person name="Afonso S."/>
            <person name="Brejcha J."/>
            <person name="Rubin C.J."/>
            <person name="Wallerman O."/>
            <person name="Pereira P."/>
            <person name="Sabatino S.J."/>
            <person name="Bellati A."/>
            <person name="Pellitteri-Rosa D."/>
            <person name="Bosakova Z."/>
            <person name="Bunikis I."/>
            <person name="Carretero M.A."/>
            <person name="Feiner N."/>
            <person name="Marsik P."/>
            <person name="Pauperio F."/>
            <person name="Salvi D."/>
            <person name="Soler L."/>
            <person name="While G.M."/>
            <person name="Uller T."/>
            <person name="Font E."/>
            <person name="Andersson L."/>
            <person name="Carneiro M."/>
        </authorList>
    </citation>
    <scope>NUCLEOTIDE SEQUENCE</scope>
</reference>
<dbReference type="AlphaFoldDB" id="A0A670I528"/>
<dbReference type="RefSeq" id="XP_028591228.1">
    <property type="nucleotide sequence ID" value="XM_028735395.1"/>
</dbReference>
<evidence type="ECO:0000313" key="5">
    <source>
        <dbReference type="Proteomes" id="UP000472272"/>
    </source>
</evidence>
<reference evidence="4" key="2">
    <citation type="submission" date="2025-08" db="UniProtKB">
        <authorList>
            <consortium name="Ensembl"/>
        </authorList>
    </citation>
    <scope>IDENTIFICATION</scope>
</reference>
<feature type="region of interest" description="Disordered" evidence="2">
    <location>
        <begin position="469"/>
        <end position="495"/>
    </location>
</feature>
<keyword evidence="1" id="KW-0175">Coiled coil</keyword>
<feature type="compositionally biased region" description="Basic residues" evidence="2">
    <location>
        <begin position="633"/>
        <end position="644"/>
    </location>
</feature>
<feature type="domain" description="DNA endonuclease Ctp1 N-terminal" evidence="3">
    <location>
        <begin position="6"/>
        <end position="125"/>
    </location>
</feature>
<accession>A0A670I528</accession>
<feature type="region of interest" description="Disordered" evidence="2">
    <location>
        <begin position="614"/>
        <end position="675"/>
    </location>
</feature>
<feature type="compositionally biased region" description="Basic and acidic residues" evidence="2">
    <location>
        <begin position="553"/>
        <end position="566"/>
    </location>
</feature>
<feature type="compositionally biased region" description="Low complexity" evidence="2">
    <location>
        <begin position="145"/>
        <end position="154"/>
    </location>
</feature>
<organism evidence="4 5">
    <name type="scientific">Podarcis muralis</name>
    <name type="common">Wall lizard</name>
    <name type="synonym">Lacerta muralis</name>
    <dbReference type="NCBI Taxonomy" id="64176"/>
    <lineage>
        <taxon>Eukaryota</taxon>
        <taxon>Metazoa</taxon>
        <taxon>Chordata</taxon>
        <taxon>Craniata</taxon>
        <taxon>Vertebrata</taxon>
        <taxon>Euteleostomi</taxon>
        <taxon>Lepidosauria</taxon>
        <taxon>Squamata</taxon>
        <taxon>Bifurcata</taxon>
        <taxon>Unidentata</taxon>
        <taxon>Episquamata</taxon>
        <taxon>Laterata</taxon>
        <taxon>Lacertibaenia</taxon>
        <taxon>Lacertidae</taxon>
        <taxon>Podarcis</taxon>
    </lineage>
</organism>
<dbReference type="GeneID" id="114599724"/>
<dbReference type="Ensembl" id="ENSPMRT00000007218.1">
    <property type="protein sequence ID" value="ENSPMRP00000006777.1"/>
    <property type="gene ID" value="ENSPMRG00000004595.1"/>
</dbReference>
<dbReference type="Pfam" id="PF10482">
    <property type="entry name" value="CtIP_N"/>
    <property type="match status" value="1"/>
</dbReference>
<feature type="region of interest" description="Disordered" evidence="2">
    <location>
        <begin position="127"/>
        <end position="201"/>
    </location>
</feature>
<keyword evidence="5" id="KW-1185">Reference proteome</keyword>
<feature type="compositionally biased region" description="Acidic residues" evidence="2">
    <location>
        <begin position="576"/>
        <end position="585"/>
    </location>
</feature>
<dbReference type="OrthoDB" id="8809203at2759"/>
<evidence type="ECO:0000256" key="1">
    <source>
        <dbReference type="SAM" id="Coils"/>
    </source>
</evidence>
<dbReference type="GeneTree" id="ENSGT00530000063835"/>
<dbReference type="KEGG" id="pmua:114599724"/>
<feature type="region of interest" description="Disordered" evidence="2">
    <location>
        <begin position="543"/>
        <end position="600"/>
    </location>
</feature>
<evidence type="ECO:0000259" key="3">
    <source>
        <dbReference type="Pfam" id="PF10482"/>
    </source>
</evidence>
<sequence>MAAENFAEFLNKLKELHEKEVQGLQTKLNELTNERCRDTQRIEELFAKNHQLREQQKVLKENVKVLENRLRAGLCDRCQVTQELAKKKQREFGKAHFQSLQHIFILSNEMNKVREENKSLKEEIKRLCGTEDRQKPLRGSSREASSNPNSPLPLISTQSRKSSTEKSTSREAEDEYDEPFGRPLAGEQSPGQRSSPSSRVSPNILLQGERAVEMHSSQRIANQLHGTIALLRPGSRSCSQERDCPGSPVPPPASETPPPPASDRIPSFEAYLRASKSDCRELASSYKALKFAARKEQSCLPGQHFALHHLGLQSNSSSRESGFPHRLLMAREAEGRMKSQDDWEDQAAIFDLPGAMVYMKDRHLENRLQFLNHQEKLRYLLMQQQECNAKMEDGLDRTEPRSLSPLLRAGKECKKERSSSGDSSEGTLGRFLLIDREELEQAEKAEVMREYLTEVPLDLSDYGRGREKLKAANWQPSSGEEEPGSPIKRSAEDPILHKSDLSTWLHAAERLHRGKESEQLSMGAKENLAASLISSLQELPTCKPASCGATADSETKVPFEAQKQKMDQPGNGDSESVNEESDEPNTSDSEVIGTCDDESLQAAPVKEKYCCTTEITQRSQKKRKRGHDSLTKAFKKPVQGRRNGKAAQILADVQEDLKETANRSSSSSHNEDEET</sequence>
<name>A0A670I528_PODMU</name>
<proteinExistence type="predicted"/>
<dbReference type="OMA" id="RCQVTQE"/>
<evidence type="ECO:0000313" key="4">
    <source>
        <dbReference type="Ensembl" id="ENSPMRP00000006777.1"/>
    </source>
</evidence>
<feature type="coiled-coil region" evidence="1">
    <location>
        <begin position="7"/>
        <end position="69"/>
    </location>
</feature>
<protein>
    <submittedName>
        <fullName evidence="4">RBBP8 N-terminal like</fullName>
    </submittedName>
</protein>
<dbReference type="Proteomes" id="UP000472272">
    <property type="component" value="Chromosome 6"/>
</dbReference>
<dbReference type="PANTHER" id="PTHR15107:SF3">
    <property type="entry name" value="RBBP8 N-TERMINAL-LIKE PROTEIN"/>
    <property type="match status" value="1"/>
</dbReference>
<feature type="compositionally biased region" description="Low complexity" evidence="2">
    <location>
        <begin position="188"/>
        <end position="201"/>
    </location>
</feature>
<reference evidence="4" key="3">
    <citation type="submission" date="2025-09" db="UniProtKB">
        <authorList>
            <consortium name="Ensembl"/>
        </authorList>
    </citation>
    <scope>IDENTIFICATION</scope>
</reference>
<gene>
    <name evidence="4" type="primary">RBBP8NL</name>
</gene>
<feature type="compositionally biased region" description="Basic and acidic residues" evidence="2">
    <location>
        <begin position="162"/>
        <end position="171"/>
    </location>
</feature>